<dbReference type="Pfam" id="PF03184">
    <property type="entry name" value="DDE_1"/>
    <property type="match status" value="1"/>
</dbReference>
<organism evidence="3 4">
    <name type="scientific">Exocentrus adspersus</name>
    <dbReference type="NCBI Taxonomy" id="1586481"/>
    <lineage>
        <taxon>Eukaryota</taxon>
        <taxon>Metazoa</taxon>
        <taxon>Ecdysozoa</taxon>
        <taxon>Arthropoda</taxon>
        <taxon>Hexapoda</taxon>
        <taxon>Insecta</taxon>
        <taxon>Pterygota</taxon>
        <taxon>Neoptera</taxon>
        <taxon>Endopterygota</taxon>
        <taxon>Coleoptera</taxon>
        <taxon>Polyphaga</taxon>
        <taxon>Cucujiformia</taxon>
        <taxon>Chrysomeloidea</taxon>
        <taxon>Cerambycidae</taxon>
        <taxon>Lamiinae</taxon>
        <taxon>Acanthocinini</taxon>
        <taxon>Exocentrus</taxon>
    </lineage>
</organism>
<dbReference type="InterPro" id="IPR007889">
    <property type="entry name" value="HTH_Psq"/>
</dbReference>
<dbReference type="PANTHER" id="PTHR19303">
    <property type="entry name" value="TRANSPOSON"/>
    <property type="match status" value="1"/>
</dbReference>
<feature type="domain" description="HTH psq-type" evidence="2">
    <location>
        <begin position="182"/>
        <end position="222"/>
    </location>
</feature>
<dbReference type="Pfam" id="PF05225">
    <property type="entry name" value="HTH_psq"/>
    <property type="match status" value="1"/>
</dbReference>
<dbReference type="PANTHER" id="PTHR19303:SF74">
    <property type="entry name" value="POGO TRANSPOSABLE ELEMENT WITH KRAB DOMAIN"/>
    <property type="match status" value="1"/>
</dbReference>
<dbReference type="GO" id="GO:0003677">
    <property type="term" value="F:DNA binding"/>
    <property type="evidence" value="ECO:0007669"/>
    <property type="project" value="InterPro"/>
</dbReference>
<feature type="domain" description="DDE-1" evidence="1">
    <location>
        <begin position="414"/>
        <end position="534"/>
    </location>
</feature>
<protein>
    <recommendedName>
        <fullName evidence="5">DDE-1 domain-containing protein</fullName>
    </recommendedName>
</protein>
<dbReference type="InterPro" id="IPR004875">
    <property type="entry name" value="DDE_SF_endonuclease_dom"/>
</dbReference>
<reference evidence="3 4" key="1">
    <citation type="journal article" date="2023" name="Insect Mol. Biol.">
        <title>Genome sequencing provides insights into the evolution of gene families encoding plant cell wall-degrading enzymes in longhorned beetles.</title>
        <authorList>
            <person name="Shin N.R."/>
            <person name="Okamura Y."/>
            <person name="Kirsch R."/>
            <person name="Pauchet Y."/>
        </authorList>
    </citation>
    <scope>NUCLEOTIDE SEQUENCE [LARGE SCALE GENOMIC DNA]</scope>
    <source>
        <strain evidence="3">EAD_L_NR</strain>
    </source>
</reference>
<evidence type="ECO:0000313" key="3">
    <source>
        <dbReference type="EMBL" id="KAJ8912432.1"/>
    </source>
</evidence>
<keyword evidence="4" id="KW-1185">Reference proteome</keyword>
<name>A0AAV8VEE7_9CUCU</name>
<sequence>MVYSKSLPAAHIKSFRSVLEAEKISVHWPRKDQCDTCIAYKTKTITVEEYEQHTLRQKAGRAAKELLKNSASNEKLVVTVDLQSVLTCPKVSASQSYYKLKLQVHNFTIYSLNNKDVQLCLAQGGVQGGVTTLYPAQVGHKAQGGVTSNECEWLAPNIRTILQAYLMPRSKQGVKRPPVDTDNLKTAIDDVLQREFSVGKAARNNSVSKTTLLRHLKAHKSLNNEEFLYTSNIKCKQVFSAQEETLLADYTLMASKLHYGLSKEALAKLAYQFGVANNKNMPPKWLEKEKAGNEGRKILISLRKPEATSLSRATSFNKANVSAFFKNLNSCLDRFQFSPDRVYNLDETGNSAVHNPPRVLAKKGQKQIGSLISGEHGVNITMIAAVNAVGNHVPPMLIFPRVLHRAQSDVLINQGGSNEELFFDYMKHFIAHVKPTQENKLLIIIDNHETHISVPVINLAKANRIILLTMPPHTSHRLQPLDRTVFGPYESFYGEACRDWMVNNPGKTISIYDVSEIIGKAFAKAFTITNIVSGFAVTGICPYNENLFGEEEFLSSYVTDRPYYVENVCDQNKEHNIEPEPGPSGIRGNVQSTSSSVVATIVSPEMRTEMEETENRIDEKEIEQGDYVLVKLMGKKNTGYFVAVVDEILEDGYNVTYLLQTHCGG</sequence>
<proteinExistence type="predicted"/>
<evidence type="ECO:0000313" key="4">
    <source>
        <dbReference type="Proteomes" id="UP001159042"/>
    </source>
</evidence>
<evidence type="ECO:0008006" key="5">
    <source>
        <dbReference type="Google" id="ProtNLM"/>
    </source>
</evidence>
<comment type="caution">
    <text evidence="3">The sequence shown here is derived from an EMBL/GenBank/DDBJ whole genome shotgun (WGS) entry which is preliminary data.</text>
</comment>
<dbReference type="InterPro" id="IPR050863">
    <property type="entry name" value="CenT-Element_Derived"/>
</dbReference>
<accession>A0AAV8VEE7</accession>
<dbReference type="Proteomes" id="UP001159042">
    <property type="component" value="Unassembled WGS sequence"/>
</dbReference>
<evidence type="ECO:0000259" key="1">
    <source>
        <dbReference type="Pfam" id="PF03184"/>
    </source>
</evidence>
<evidence type="ECO:0000259" key="2">
    <source>
        <dbReference type="Pfam" id="PF05225"/>
    </source>
</evidence>
<dbReference type="GO" id="GO:0005634">
    <property type="term" value="C:nucleus"/>
    <property type="evidence" value="ECO:0007669"/>
    <property type="project" value="TreeGrafter"/>
</dbReference>
<dbReference type="AlphaFoldDB" id="A0AAV8VEE7"/>
<dbReference type="EMBL" id="JANEYG010000130">
    <property type="protein sequence ID" value="KAJ8912432.1"/>
    <property type="molecule type" value="Genomic_DNA"/>
</dbReference>
<gene>
    <name evidence="3" type="ORF">NQ315_006098</name>
</gene>